<dbReference type="SUPFAM" id="SSF103506">
    <property type="entry name" value="Mitochondrial carrier"/>
    <property type="match status" value="1"/>
</dbReference>
<dbReference type="FunFam" id="1.50.40.10:FF:000041">
    <property type="entry name" value="Mitochondrial substrate carrier family protein"/>
    <property type="match status" value="1"/>
</dbReference>
<dbReference type="PROSITE" id="PS50920">
    <property type="entry name" value="SOLCAR"/>
    <property type="match status" value="3"/>
</dbReference>
<dbReference type="PROSITE" id="PS00018">
    <property type="entry name" value="EF_HAND_1"/>
    <property type="match status" value="1"/>
</dbReference>
<sequence length="548" mass="60322">MASQSSSSTKSNIHNSIRFLQAGILHAIKDLESHWLLFSKGVAGVGQASTSLADLTHYVNDEIHESFVKSDADVLHSTSSTVSFTELAVFVPQSLRISKEQHLDEKILNSVQNFFRYTEAEGKQFFEELDRDGDGQVTLGDLEVAMKKRNLPKKYARFLFHRTRSHLFSNSFRWKQFLSLINQKETTILQAYNNLCLTGSGRLDKTHILTSLKISGLPANEVNATAMLKSLDKDTTRFISYGHFRNFMLLLPSEHLEQNQRIWFETSTSVSAPSVEITTSSVLKSALAGGLSCALSNFIMHPVDTLKTRVQASTLSLPEVVAKLPLIGLRGLYKGSLPAIIGQFSGHALRTGILEVSKLVLVNVAPALSDIQVQSISSFSSTILGTVIRVPSEVMKQRLQAGIFDNVGEAFVDTIHRDGLKGFFRGTGAMLCREVPFYVAGMGLYTEAKKAAQKLLKRELKSYEVIVVGALSGGLVSVATTPFDVIKTRIMTSYQGQSVSMSMVAISIVREEGFFGLFKGAVPRFLWIAPLGAMNFSGCELLRKAMDC</sequence>
<dbReference type="Gene3D" id="1.50.40.10">
    <property type="entry name" value="Mitochondrial carrier domain"/>
    <property type="match status" value="1"/>
</dbReference>
<feature type="repeat" description="Solcar" evidence="9">
    <location>
        <begin position="369"/>
        <end position="451"/>
    </location>
</feature>
<dbReference type="GO" id="GO:0005509">
    <property type="term" value="F:calcium ion binding"/>
    <property type="evidence" value="ECO:0007669"/>
    <property type="project" value="InterPro"/>
</dbReference>
<evidence type="ECO:0000256" key="2">
    <source>
        <dbReference type="ARBA" id="ARBA00006375"/>
    </source>
</evidence>
<dbReference type="SMART" id="SM00054">
    <property type="entry name" value="EFh"/>
    <property type="match status" value="2"/>
</dbReference>
<dbReference type="InterPro" id="IPR023395">
    <property type="entry name" value="MCP_dom_sf"/>
</dbReference>
<keyword evidence="3 10" id="KW-0813">Transport</keyword>
<keyword evidence="8 9" id="KW-0472">Membrane</keyword>
<keyword evidence="4 9" id="KW-0812">Transmembrane</keyword>
<dbReference type="GO" id="GO:0000095">
    <property type="term" value="F:S-adenosyl-L-methionine transmembrane transporter activity"/>
    <property type="evidence" value="ECO:0000318"/>
    <property type="project" value="GO_Central"/>
</dbReference>
<feature type="repeat" description="Solcar" evidence="9">
    <location>
        <begin position="280"/>
        <end position="360"/>
    </location>
</feature>
<accession>A0A0K9Q2N6</accession>
<feature type="domain" description="EF-hand" evidence="11">
    <location>
        <begin position="117"/>
        <end position="152"/>
    </location>
</feature>
<dbReference type="InterPro" id="IPR011992">
    <property type="entry name" value="EF-hand-dom_pair"/>
</dbReference>
<dbReference type="OrthoDB" id="276989at2759"/>
<dbReference type="Pfam" id="PF00153">
    <property type="entry name" value="Mito_carr"/>
    <property type="match status" value="3"/>
</dbReference>
<protein>
    <submittedName>
        <fullName evidence="12">Putative Mitochondrial carrier protein</fullName>
    </submittedName>
</protein>
<dbReference type="EMBL" id="LFYR01000167">
    <property type="protein sequence ID" value="KMZ75459.1"/>
    <property type="molecule type" value="Genomic_DNA"/>
</dbReference>
<evidence type="ECO:0000313" key="12">
    <source>
        <dbReference type="EMBL" id="KMZ75459.1"/>
    </source>
</evidence>
<evidence type="ECO:0000256" key="8">
    <source>
        <dbReference type="ARBA" id="ARBA00023136"/>
    </source>
</evidence>
<dbReference type="PANTHER" id="PTHR45667">
    <property type="entry name" value="S-ADENOSYLMETHIONINE MITOCHONDRIAL CARRIER PROTEIN"/>
    <property type="match status" value="1"/>
</dbReference>
<evidence type="ECO:0000256" key="4">
    <source>
        <dbReference type="ARBA" id="ARBA00022692"/>
    </source>
</evidence>
<comment type="subcellular location">
    <subcellularLocation>
        <location evidence="1">Mitochondrion inner membrane</location>
        <topology evidence="1">Multi-pass membrane protein</topology>
    </subcellularLocation>
</comment>
<dbReference type="PROSITE" id="PS50222">
    <property type="entry name" value="EF_HAND_2"/>
    <property type="match status" value="2"/>
</dbReference>
<dbReference type="Gene3D" id="1.10.238.10">
    <property type="entry name" value="EF-hand"/>
    <property type="match status" value="2"/>
</dbReference>
<gene>
    <name evidence="12" type="ORF">ZOSMA_114G00560</name>
</gene>
<evidence type="ECO:0000256" key="6">
    <source>
        <dbReference type="ARBA" id="ARBA00022837"/>
    </source>
</evidence>
<dbReference type="InterPro" id="IPR018247">
    <property type="entry name" value="EF_Hand_1_Ca_BS"/>
</dbReference>
<dbReference type="OMA" id="IIIHIPG"/>
<keyword evidence="7" id="KW-1133">Transmembrane helix</keyword>
<organism evidence="12 13">
    <name type="scientific">Zostera marina</name>
    <name type="common">Eelgrass</name>
    <dbReference type="NCBI Taxonomy" id="29655"/>
    <lineage>
        <taxon>Eukaryota</taxon>
        <taxon>Viridiplantae</taxon>
        <taxon>Streptophyta</taxon>
        <taxon>Embryophyta</taxon>
        <taxon>Tracheophyta</taxon>
        <taxon>Spermatophyta</taxon>
        <taxon>Magnoliopsida</taxon>
        <taxon>Liliopsida</taxon>
        <taxon>Zosteraceae</taxon>
        <taxon>Zostera</taxon>
    </lineage>
</organism>
<reference evidence="13" key="1">
    <citation type="journal article" date="2016" name="Nature">
        <title>The genome of the seagrass Zostera marina reveals angiosperm adaptation to the sea.</title>
        <authorList>
            <person name="Olsen J.L."/>
            <person name="Rouze P."/>
            <person name="Verhelst B."/>
            <person name="Lin Y.-C."/>
            <person name="Bayer T."/>
            <person name="Collen J."/>
            <person name="Dattolo E."/>
            <person name="De Paoli E."/>
            <person name="Dittami S."/>
            <person name="Maumus F."/>
            <person name="Michel G."/>
            <person name="Kersting A."/>
            <person name="Lauritano C."/>
            <person name="Lohaus R."/>
            <person name="Toepel M."/>
            <person name="Tonon T."/>
            <person name="Vanneste K."/>
            <person name="Amirebrahimi M."/>
            <person name="Brakel J."/>
            <person name="Bostroem C."/>
            <person name="Chovatia M."/>
            <person name="Grimwood J."/>
            <person name="Jenkins J.W."/>
            <person name="Jueterbock A."/>
            <person name="Mraz A."/>
            <person name="Stam W.T."/>
            <person name="Tice H."/>
            <person name="Bornberg-Bauer E."/>
            <person name="Green P.J."/>
            <person name="Pearson G.A."/>
            <person name="Procaccini G."/>
            <person name="Duarte C.M."/>
            <person name="Schmutz J."/>
            <person name="Reusch T.B.H."/>
            <person name="Van de Peer Y."/>
        </authorList>
    </citation>
    <scope>NUCLEOTIDE SEQUENCE [LARGE SCALE GENOMIC DNA]</scope>
    <source>
        <strain evidence="13">cv. Finnish</strain>
    </source>
</reference>
<name>A0A0K9Q2N6_ZOSMR</name>
<dbReference type="GO" id="GO:0005743">
    <property type="term" value="C:mitochondrial inner membrane"/>
    <property type="evidence" value="ECO:0000318"/>
    <property type="project" value="GO_Central"/>
</dbReference>
<comment type="caution">
    <text evidence="12">The sequence shown here is derived from an EMBL/GenBank/DDBJ whole genome shotgun (WGS) entry which is preliminary data.</text>
</comment>
<dbReference type="InterPro" id="IPR002048">
    <property type="entry name" value="EF_hand_dom"/>
</dbReference>
<evidence type="ECO:0000256" key="7">
    <source>
        <dbReference type="ARBA" id="ARBA00022989"/>
    </source>
</evidence>
<dbReference type="AlphaFoldDB" id="A0A0K9Q2N6"/>
<evidence type="ECO:0000256" key="5">
    <source>
        <dbReference type="ARBA" id="ARBA00022737"/>
    </source>
</evidence>
<keyword evidence="5" id="KW-0677">Repeat</keyword>
<evidence type="ECO:0000256" key="1">
    <source>
        <dbReference type="ARBA" id="ARBA00004448"/>
    </source>
</evidence>
<evidence type="ECO:0000256" key="10">
    <source>
        <dbReference type="RuleBase" id="RU000488"/>
    </source>
</evidence>
<proteinExistence type="inferred from homology"/>
<keyword evidence="13" id="KW-1185">Reference proteome</keyword>
<comment type="similarity">
    <text evidence="2 10">Belongs to the mitochondrial carrier (TC 2.A.29) family.</text>
</comment>
<dbReference type="Proteomes" id="UP000036987">
    <property type="component" value="Unassembled WGS sequence"/>
</dbReference>
<evidence type="ECO:0000256" key="9">
    <source>
        <dbReference type="PROSITE-ProRule" id="PRU00282"/>
    </source>
</evidence>
<keyword evidence="6" id="KW-0106">Calcium</keyword>
<evidence type="ECO:0000259" key="11">
    <source>
        <dbReference type="PROSITE" id="PS50222"/>
    </source>
</evidence>
<evidence type="ECO:0000313" key="13">
    <source>
        <dbReference type="Proteomes" id="UP000036987"/>
    </source>
</evidence>
<feature type="repeat" description="Solcar" evidence="9">
    <location>
        <begin position="460"/>
        <end position="545"/>
    </location>
</feature>
<dbReference type="SUPFAM" id="SSF47473">
    <property type="entry name" value="EF-hand"/>
    <property type="match status" value="1"/>
</dbReference>
<evidence type="ECO:0000256" key="3">
    <source>
        <dbReference type="ARBA" id="ARBA00022448"/>
    </source>
</evidence>
<feature type="domain" description="EF-hand" evidence="11">
    <location>
        <begin position="219"/>
        <end position="254"/>
    </location>
</feature>
<dbReference type="InterPro" id="IPR018108">
    <property type="entry name" value="MCP_transmembrane"/>
</dbReference>